<reference evidence="12 13" key="1">
    <citation type="submission" date="2020-05" db="EMBL/GenBank/DDBJ databases">
        <title>Complete genome sequence of of a novel Thermoleptolyngbya strain isolated from hot springs of Ganzi, Sichuan China.</title>
        <authorList>
            <person name="Tang J."/>
            <person name="Daroch M."/>
            <person name="Li L."/>
            <person name="Waleron K."/>
            <person name="Waleron M."/>
            <person name="Waleron M."/>
        </authorList>
    </citation>
    <scope>NUCLEOTIDE SEQUENCE [LARGE SCALE GENOMIC DNA]</scope>
    <source>
        <strain evidence="12 13">PKUAC-SCTA183</strain>
    </source>
</reference>
<keyword evidence="3" id="KW-0808">Transferase</keyword>
<dbReference type="PANTHER" id="PTHR24363:SF0">
    <property type="entry name" value="SERINE_THREONINE KINASE LIKE DOMAIN CONTAINING 1"/>
    <property type="match status" value="1"/>
</dbReference>
<evidence type="ECO:0000313" key="12">
    <source>
        <dbReference type="EMBL" id="QKD84637.1"/>
    </source>
</evidence>
<keyword evidence="10" id="KW-0472">Membrane</keyword>
<dbReference type="PANTHER" id="PTHR24363">
    <property type="entry name" value="SERINE/THREONINE PROTEIN KINASE"/>
    <property type="match status" value="1"/>
</dbReference>
<feature type="transmembrane region" description="Helical" evidence="10">
    <location>
        <begin position="641"/>
        <end position="659"/>
    </location>
</feature>
<dbReference type="SMART" id="SM00220">
    <property type="entry name" value="S_TKc"/>
    <property type="match status" value="1"/>
</dbReference>
<evidence type="ECO:0000256" key="1">
    <source>
        <dbReference type="ARBA" id="ARBA00012513"/>
    </source>
</evidence>
<dbReference type="Gene3D" id="1.10.510.10">
    <property type="entry name" value="Transferase(Phosphotransferase) domain 1"/>
    <property type="match status" value="1"/>
</dbReference>
<dbReference type="Pfam" id="PF05226">
    <property type="entry name" value="CHASE2"/>
    <property type="match status" value="1"/>
</dbReference>
<comment type="catalytic activity">
    <reaction evidence="7">
        <text>L-threonyl-[protein] + ATP = O-phospho-L-threonyl-[protein] + ADP + H(+)</text>
        <dbReference type="Rhea" id="RHEA:46608"/>
        <dbReference type="Rhea" id="RHEA-COMP:11060"/>
        <dbReference type="Rhea" id="RHEA-COMP:11605"/>
        <dbReference type="ChEBI" id="CHEBI:15378"/>
        <dbReference type="ChEBI" id="CHEBI:30013"/>
        <dbReference type="ChEBI" id="CHEBI:30616"/>
        <dbReference type="ChEBI" id="CHEBI:61977"/>
        <dbReference type="ChEBI" id="CHEBI:456216"/>
        <dbReference type="EC" id="2.7.11.1"/>
    </reaction>
</comment>
<keyword evidence="13" id="KW-1185">Reference proteome</keyword>
<dbReference type="AlphaFoldDB" id="A0A6M8BIB9"/>
<dbReference type="InterPro" id="IPR017441">
    <property type="entry name" value="Protein_kinase_ATP_BS"/>
</dbReference>
<dbReference type="GO" id="GO:0005524">
    <property type="term" value="F:ATP binding"/>
    <property type="evidence" value="ECO:0007669"/>
    <property type="project" value="UniProtKB-UniRule"/>
</dbReference>
<dbReference type="PROSITE" id="PS00107">
    <property type="entry name" value="PROTEIN_KINASE_ATP"/>
    <property type="match status" value="1"/>
</dbReference>
<evidence type="ECO:0000256" key="9">
    <source>
        <dbReference type="PROSITE-ProRule" id="PRU10141"/>
    </source>
</evidence>
<dbReference type="EC" id="2.7.11.1" evidence="1"/>
<evidence type="ECO:0000256" key="2">
    <source>
        <dbReference type="ARBA" id="ARBA00022527"/>
    </source>
</evidence>
<keyword evidence="4 9" id="KW-0547">Nucleotide-binding</keyword>
<keyword evidence="2" id="KW-0723">Serine/threonine-protein kinase</keyword>
<dbReference type="InterPro" id="IPR007890">
    <property type="entry name" value="CHASE2"/>
</dbReference>
<evidence type="ECO:0000256" key="10">
    <source>
        <dbReference type="SAM" id="Phobius"/>
    </source>
</evidence>
<dbReference type="RefSeq" id="WP_172358654.1">
    <property type="nucleotide sequence ID" value="NZ_CP053661.1"/>
</dbReference>
<dbReference type="PROSITE" id="PS50011">
    <property type="entry name" value="PROTEIN_KINASE_DOM"/>
    <property type="match status" value="1"/>
</dbReference>
<evidence type="ECO:0000256" key="8">
    <source>
        <dbReference type="ARBA" id="ARBA00048679"/>
    </source>
</evidence>
<dbReference type="SUPFAM" id="SSF56112">
    <property type="entry name" value="Protein kinase-like (PK-like)"/>
    <property type="match status" value="1"/>
</dbReference>
<evidence type="ECO:0000256" key="4">
    <source>
        <dbReference type="ARBA" id="ARBA00022741"/>
    </source>
</evidence>
<dbReference type="GO" id="GO:0004674">
    <property type="term" value="F:protein serine/threonine kinase activity"/>
    <property type="evidence" value="ECO:0007669"/>
    <property type="project" value="UniProtKB-KW"/>
</dbReference>
<dbReference type="Proteomes" id="UP000505210">
    <property type="component" value="Chromosome"/>
</dbReference>
<proteinExistence type="predicted"/>
<evidence type="ECO:0000256" key="3">
    <source>
        <dbReference type="ARBA" id="ARBA00022679"/>
    </source>
</evidence>
<evidence type="ECO:0000259" key="11">
    <source>
        <dbReference type="PROSITE" id="PS50011"/>
    </source>
</evidence>
<evidence type="ECO:0000256" key="7">
    <source>
        <dbReference type="ARBA" id="ARBA00047899"/>
    </source>
</evidence>
<dbReference type="InterPro" id="IPR000719">
    <property type="entry name" value="Prot_kinase_dom"/>
</dbReference>
<organism evidence="12 13">
    <name type="scientific">Thermoleptolyngbya sichuanensis A183</name>
    <dbReference type="NCBI Taxonomy" id="2737172"/>
    <lineage>
        <taxon>Bacteria</taxon>
        <taxon>Bacillati</taxon>
        <taxon>Cyanobacteriota</taxon>
        <taxon>Cyanophyceae</taxon>
        <taxon>Oculatellales</taxon>
        <taxon>Oculatellaceae</taxon>
        <taxon>Thermoleptolyngbya</taxon>
        <taxon>Thermoleptolyngbya sichuanensis</taxon>
    </lineage>
</organism>
<dbReference type="KEGG" id="theu:HPC62_22790"/>
<gene>
    <name evidence="12" type="ORF">HPC62_22790</name>
</gene>
<keyword evidence="5" id="KW-0418">Kinase</keyword>
<feature type="domain" description="Protein kinase" evidence="11">
    <location>
        <begin position="10"/>
        <end position="268"/>
    </location>
</feature>
<feature type="binding site" evidence="9">
    <location>
        <position position="39"/>
    </location>
    <ligand>
        <name>ATP</name>
        <dbReference type="ChEBI" id="CHEBI:30616"/>
    </ligand>
</feature>
<dbReference type="Pfam" id="PF00069">
    <property type="entry name" value="Pkinase"/>
    <property type="match status" value="1"/>
</dbReference>
<dbReference type="InterPro" id="IPR011009">
    <property type="entry name" value="Kinase-like_dom_sf"/>
</dbReference>
<dbReference type="EMBL" id="CP053661">
    <property type="protein sequence ID" value="QKD84637.1"/>
    <property type="molecule type" value="Genomic_DNA"/>
</dbReference>
<dbReference type="Gene3D" id="3.30.200.20">
    <property type="entry name" value="Phosphorylase Kinase, domain 1"/>
    <property type="match status" value="1"/>
</dbReference>
<protein>
    <recommendedName>
        <fullName evidence="1">non-specific serine/threonine protein kinase</fullName>
        <ecNumber evidence="1">2.7.11.1</ecNumber>
    </recommendedName>
</protein>
<feature type="transmembrane region" description="Helical" evidence="10">
    <location>
        <begin position="665"/>
        <end position="684"/>
    </location>
</feature>
<dbReference type="SMART" id="SM01080">
    <property type="entry name" value="CHASE2"/>
    <property type="match status" value="1"/>
</dbReference>
<keyword evidence="10" id="KW-0812">Transmembrane</keyword>
<keyword evidence="6 9" id="KW-0067">ATP-binding</keyword>
<comment type="catalytic activity">
    <reaction evidence="8">
        <text>L-seryl-[protein] + ATP = O-phospho-L-seryl-[protein] + ADP + H(+)</text>
        <dbReference type="Rhea" id="RHEA:17989"/>
        <dbReference type="Rhea" id="RHEA-COMP:9863"/>
        <dbReference type="Rhea" id="RHEA-COMP:11604"/>
        <dbReference type="ChEBI" id="CHEBI:15378"/>
        <dbReference type="ChEBI" id="CHEBI:29999"/>
        <dbReference type="ChEBI" id="CHEBI:30616"/>
        <dbReference type="ChEBI" id="CHEBI:83421"/>
        <dbReference type="ChEBI" id="CHEBI:456216"/>
        <dbReference type="EC" id="2.7.11.1"/>
    </reaction>
</comment>
<name>A0A6M8BIB9_9CYAN</name>
<dbReference type="CDD" id="cd14014">
    <property type="entry name" value="STKc_PknB_like"/>
    <property type="match status" value="1"/>
</dbReference>
<evidence type="ECO:0000256" key="5">
    <source>
        <dbReference type="ARBA" id="ARBA00022777"/>
    </source>
</evidence>
<keyword evidence="10" id="KW-1133">Transmembrane helix</keyword>
<evidence type="ECO:0000256" key="6">
    <source>
        <dbReference type="ARBA" id="ARBA00022840"/>
    </source>
</evidence>
<evidence type="ECO:0000313" key="13">
    <source>
        <dbReference type="Proteomes" id="UP000505210"/>
    </source>
</evidence>
<accession>A0A6M8BIB9</accession>
<feature type="transmembrane region" description="Helical" evidence="10">
    <location>
        <begin position="615"/>
        <end position="634"/>
    </location>
</feature>
<sequence length="717" mass="78626">MLGTVLGGRYRIITILGAGGFGQTYLAEDEQQPRRCVVKQFKPVSQDLHLLVVARRLFDTEVETLRRLGQHDQIPELYDSFQEGEEFYLVQEFIEGHALSEEFAGGRQFSEPEAIALLHDVLNVLSFVHQNQVIHRDIKPANLIRRKSDGKLVLIDFGAVKEIQTRLTGISGQTEVTVGIGTQGYTPSEQLMGRPRYCSDLYALGMTVVQAVTGCPPSQLPEDPETLDVLWQHQAELSPGLMLILDYLVRYDFSQRYQSVAEVQHALAQLADLPTDLPDTPTSLLPPAVAHRAQPLPPLSWRDRLRMGWRGLAIATATAAALSLGLKHLGWTEPLERLAYDQMTRLQPALPPDDRLLIVGISEADLQALGRATPSDADVAKVLRILQQAEPRVIGLGLWRDLPQEPGRAALLEELRSPKVITFMQLGSVTTPQIPPPPGVPPVQVGFSDLLVDADRVVRRGLIFGGEFHSFAVRLAQKYLASENVGLRTSSTNPGITELGDIPLPPLESTAGGYQRLDAGGYQLLLRYRSPDAPAPVVAFADVLNGRVAADQVRDRIVLIGTTAPSGKDLYYTPFSAGQQTEHQMPGVVIHAQITSQLLSLVQDGRRLMGYWPDWAEGLWIVGWVAVGSGLGWFLRHPARLGAGSVAAIGILIGSSIWLFGQQVWIPVATPAIALTLATVGTAAHRIYRESKLDTDLTQIVWDKTLITDLGRRGHSP</sequence>